<protein>
    <submittedName>
        <fullName evidence="3">SpoIID/LytB domain protein</fullName>
    </submittedName>
    <submittedName>
        <fullName evidence="2">Stage II sporulation protein D</fullName>
    </submittedName>
</protein>
<dbReference type="eggNOG" id="COG2385">
    <property type="taxonomic scope" value="Bacteria"/>
</dbReference>
<dbReference type="NCBIfam" id="TIGR02669">
    <property type="entry name" value="SpoIID_LytB"/>
    <property type="match status" value="1"/>
</dbReference>
<dbReference type="Proteomes" id="UP000183868">
    <property type="component" value="Chromosome"/>
</dbReference>
<dbReference type="STRING" id="880073.Cabys_4195"/>
<dbReference type="OrthoDB" id="9794671at2"/>
<dbReference type="InParanoid" id="H1XVA0"/>
<dbReference type="GO" id="GO:0030435">
    <property type="term" value="P:sporulation resulting in formation of a cellular spore"/>
    <property type="evidence" value="ECO:0007669"/>
    <property type="project" value="InterPro"/>
</dbReference>
<feature type="domain" description="Sporulation stage II protein D amidase enhancer LytB N-terminal" evidence="1">
    <location>
        <begin position="126"/>
        <end position="218"/>
    </location>
</feature>
<reference evidence="2 5" key="2">
    <citation type="submission" date="2016-11" db="EMBL/GenBank/DDBJ databases">
        <title>Genomic analysis of Caldithrix abyssi and proposal of a novel bacterial phylum Caldithrichaeota.</title>
        <authorList>
            <person name="Kublanov I."/>
            <person name="Sigalova O."/>
            <person name="Gavrilov S."/>
            <person name="Lebedinsky A."/>
            <person name="Ivanova N."/>
            <person name="Daum C."/>
            <person name="Reddy T."/>
            <person name="Klenk H.P."/>
            <person name="Goker M."/>
            <person name="Reva O."/>
            <person name="Miroshnichenko M."/>
            <person name="Kyprides N."/>
            <person name="Woyke T."/>
            <person name="Gelfand M."/>
        </authorList>
    </citation>
    <scope>NUCLEOTIDE SEQUENCE [LARGE SCALE GENOMIC DNA]</scope>
    <source>
        <strain evidence="2 5">LF13</strain>
    </source>
</reference>
<evidence type="ECO:0000313" key="4">
    <source>
        <dbReference type="Proteomes" id="UP000004671"/>
    </source>
</evidence>
<dbReference type="InterPro" id="IPR013693">
    <property type="entry name" value="SpoIID/LytB_N"/>
</dbReference>
<accession>H1XVA0</accession>
<evidence type="ECO:0000259" key="1">
    <source>
        <dbReference type="Pfam" id="PF08486"/>
    </source>
</evidence>
<dbReference type="RefSeq" id="WP_006927632.1">
    <property type="nucleotide sequence ID" value="NZ_CM001402.1"/>
</dbReference>
<proteinExistence type="predicted"/>
<dbReference type="PaxDb" id="880073-Calab_0972"/>
<dbReference type="EMBL" id="CM001402">
    <property type="protein sequence ID" value="EHO40606.1"/>
    <property type="molecule type" value="Genomic_DNA"/>
</dbReference>
<evidence type="ECO:0000313" key="3">
    <source>
        <dbReference type="EMBL" id="EHO40606.1"/>
    </source>
</evidence>
<dbReference type="Pfam" id="PF08486">
    <property type="entry name" value="SpoIID"/>
    <property type="match status" value="1"/>
</dbReference>
<dbReference type="HOGENOM" id="CLU_021203_3_1_0"/>
<dbReference type="InterPro" id="IPR013486">
    <property type="entry name" value="SpoIID/LytB"/>
</dbReference>
<dbReference type="Proteomes" id="UP000004671">
    <property type="component" value="Chromosome"/>
</dbReference>
<dbReference type="KEGG" id="caby:Cabys_4195"/>
<dbReference type="PROSITE" id="PS51257">
    <property type="entry name" value="PROKAR_LIPOPROTEIN"/>
    <property type="match status" value="1"/>
</dbReference>
<name>H1XVA0_CALAY</name>
<reference evidence="3 4" key="1">
    <citation type="submission" date="2011-09" db="EMBL/GenBank/DDBJ databases">
        <title>The permanent draft genome of Caldithrix abyssi DSM 13497.</title>
        <authorList>
            <consortium name="US DOE Joint Genome Institute (JGI-PGF)"/>
            <person name="Lucas S."/>
            <person name="Han J."/>
            <person name="Lapidus A."/>
            <person name="Bruce D."/>
            <person name="Goodwin L."/>
            <person name="Pitluck S."/>
            <person name="Peters L."/>
            <person name="Kyrpides N."/>
            <person name="Mavromatis K."/>
            <person name="Ivanova N."/>
            <person name="Mikhailova N."/>
            <person name="Chertkov O."/>
            <person name="Detter J.C."/>
            <person name="Tapia R."/>
            <person name="Han C."/>
            <person name="Land M."/>
            <person name="Hauser L."/>
            <person name="Markowitz V."/>
            <person name="Cheng J.-F."/>
            <person name="Hugenholtz P."/>
            <person name="Woyke T."/>
            <person name="Wu D."/>
            <person name="Spring S."/>
            <person name="Brambilla E."/>
            <person name="Klenk H.-P."/>
            <person name="Eisen J.A."/>
        </authorList>
    </citation>
    <scope>NUCLEOTIDE SEQUENCE [LARGE SCALE GENOMIC DNA]</scope>
    <source>
        <strain evidence="3 4">DSM 13497</strain>
    </source>
</reference>
<keyword evidence="4" id="KW-1185">Reference proteome</keyword>
<sequence length="410" mass="47076" precursor="true">MKYKIILFLFLSLLIFSCQPRVKPTKVSRAPQIKVLLSRFNNVDSIRLEGRYSLQLEEALYELGKKNNFFYISPSKSGFKFYSDNRLFVFNSNATVTLTPENAQDSHFEFHKNWYKGKIILMLGDQQNILLINQIDLEEYLKTVLVGEMPSNKDSYFEALKAQAICARTYALERMKKNAEKPFHVYSDVRDQVYASLKRQTRLASAAVQATRGVVLMYKDRFARTYFHSTCGGMLEDITNYWGGDSIPYLKSRKDIVGHQFACQPSPHFRWQKTFSFKQIDSLFQIKFHKSGLSRNPQDTIALHLTLKVLQRTASGRVKSLEISYADTSVVLNNFSIRKFFSLNGKGALPSLLFKMQAVNDSTLLISGAGYGHGVGMCQWGALNMSEQGFKYYDILVNQYFPGTYLKEIY</sequence>
<evidence type="ECO:0000313" key="2">
    <source>
        <dbReference type="EMBL" id="APF20940.1"/>
    </source>
</evidence>
<dbReference type="EMBL" id="CP018099">
    <property type="protein sequence ID" value="APF20940.1"/>
    <property type="molecule type" value="Genomic_DNA"/>
</dbReference>
<organism evidence="3 4">
    <name type="scientific">Caldithrix abyssi DSM 13497</name>
    <dbReference type="NCBI Taxonomy" id="880073"/>
    <lineage>
        <taxon>Bacteria</taxon>
        <taxon>Pseudomonadati</taxon>
        <taxon>Calditrichota</taxon>
        <taxon>Calditrichia</taxon>
        <taxon>Calditrichales</taxon>
        <taxon>Calditrichaceae</taxon>
        <taxon>Caldithrix</taxon>
    </lineage>
</organism>
<dbReference type="AlphaFoldDB" id="H1XVA0"/>
<evidence type="ECO:0000313" key="5">
    <source>
        <dbReference type="Proteomes" id="UP000183868"/>
    </source>
</evidence>
<gene>
    <name evidence="2" type="ORF">Cabys_4195</name>
    <name evidence="3" type="ORF">Calab_0972</name>
</gene>